<gene>
    <name evidence="2" type="ORF">ACELLULO517_08850</name>
</gene>
<dbReference type="AlphaFoldDB" id="A0A963Z099"/>
<feature type="transmembrane region" description="Helical" evidence="1">
    <location>
        <begin position="44"/>
        <end position="63"/>
    </location>
</feature>
<organism evidence="2 3">
    <name type="scientific">Acidisoma cellulosilyticum</name>
    <dbReference type="NCBI Taxonomy" id="2802395"/>
    <lineage>
        <taxon>Bacteria</taxon>
        <taxon>Pseudomonadati</taxon>
        <taxon>Pseudomonadota</taxon>
        <taxon>Alphaproteobacteria</taxon>
        <taxon>Acetobacterales</taxon>
        <taxon>Acidocellaceae</taxon>
        <taxon>Acidisoma</taxon>
    </lineage>
</organism>
<accession>A0A963Z099</accession>
<dbReference type="EMBL" id="JAESVA010000003">
    <property type="protein sequence ID" value="MCB8880339.1"/>
    <property type="molecule type" value="Genomic_DNA"/>
</dbReference>
<keyword evidence="1" id="KW-0472">Membrane</keyword>
<keyword evidence="1" id="KW-1133">Transmembrane helix</keyword>
<keyword evidence="3" id="KW-1185">Reference proteome</keyword>
<feature type="transmembrane region" description="Helical" evidence="1">
    <location>
        <begin position="12"/>
        <end position="32"/>
    </location>
</feature>
<name>A0A963Z099_9PROT</name>
<dbReference type="Pfam" id="PF11755">
    <property type="entry name" value="DUF3311"/>
    <property type="match status" value="1"/>
</dbReference>
<keyword evidence="1" id="KW-0812">Transmembrane</keyword>
<reference evidence="2 3" key="1">
    <citation type="journal article" date="2021" name="Microorganisms">
        <title>Acidisoma silvae sp. nov. and Acidisomacellulosilytica sp. nov., Two Acidophilic Bacteria Isolated from Decaying Wood, Hydrolyzing Cellulose and Producing Poly-3-hydroxybutyrate.</title>
        <authorList>
            <person name="Mieszkin S."/>
            <person name="Pouder E."/>
            <person name="Uroz S."/>
            <person name="Simon-Colin C."/>
            <person name="Alain K."/>
        </authorList>
    </citation>
    <scope>NUCLEOTIDE SEQUENCE [LARGE SCALE GENOMIC DNA]</scope>
    <source>
        <strain evidence="2 3">HW T5.17</strain>
    </source>
</reference>
<proteinExistence type="predicted"/>
<evidence type="ECO:0000256" key="1">
    <source>
        <dbReference type="SAM" id="Phobius"/>
    </source>
</evidence>
<sequence length="74" mass="8301">MPQPARRRASLWRVLLILPILAVVAVGCFNRAGPSLWGFPFFYWYQMLWVILCSVIVGFVFLIEGKAADAGDDA</sequence>
<protein>
    <submittedName>
        <fullName evidence="2">DUF3311 domain-containing protein</fullName>
    </submittedName>
</protein>
<evidence type="ECO:0000313" key="3">
    <source>
        <dbReference type="Proteomes" id="UP000721844"/>
    </source>
</evidence>
<dbReference type="Proteomes" id="UP000721844">
    <property type="component" value="Unassembled WGS sequence"/>
</dbReference>
<dbReference type="InterPro" id="IPR021741">
    <property type="entry name" value="DUF3311"/>
</dbReference>
<dbReference type="PROSITE" id="PS51257">
    <property type="entry name" value="PROKAR_LIPOPROTEIN"/>
    <property type="match status" value="1"/>
</dbReference>
<dbReference type="RefSeq" id="WP_227306982.1">
    <property type="nucleotide sequence ID" value="NZ_JAESVA010000003.1"/>
</dbReference>
<comment type="caution">
    <text evidence="2">The sequence shown here is derived from an EMBL/GenBank/DDBJ whole genome shotgun (WGS) entry which is preliminary data.</text>
</comment>
<evidence type="ECO:0000313" key="2">
    <source>
        <dbReference type="EMBL" id="MCB8880339.1"/>
    </source>
</evidence>